<keyword evidence="6" id="KW-0807">Transducer</keyword>
<feature type="transmembrane region" description="Helical" evidence="7">
    <location>
        <begin position="217"/>
        <end position="241"/>
    </location>
</feature>
<dbReference type="PANTHER" id="PTHR46953:SF1">
    <property type="entry name" value="G-PROTEIN COUPLED RECEPTOR MTH-LIKE 1-RELATED"/>
    <property type="match status" value="1"/>
</dbReference>
<comment type="subcellular location">
    <subcellularLocation>
        <location evidence="1">Membrane</location>
        <topology evidence="1">Multi-pass membrane protein</topology>
    </subcellularLocation>
</comment>
<comment type="similarity">
    <text evidence="2">Belongs to the G-protein coupled receptor 2 family. Mth subfamily.</text>
</comment>
<feature type="domain" description="Methuselah N-terminal" evidence="8">
    <location>
        <begin position="83"/>
        <end position="198"/>
    </location>
</feature>
<dbReference type="GO" id="GO:0016020">
    <property type="term" value="C:membrane"/>
    <property type="evidence" value="ECO:0007669"/>
    <property type="project" value="UniProtKB-SubCell"/>
</dbReference>
<dbReference type="InterPro" id="IPR023311">
    <property type="entry name" value="Methusela_ecto_dom_2"/>
</dbReference>
<keyword evidence="4" id="KW-0297">G-protein coupled receptor</keyword>
<dbReference type="AlphaFoldDB" id="A0A7R9F212"/>
<evidence type="ECO:0000256" key="1">
    <source>
        <dbReference type="ARBA" id="ARBA00004141"/>
    </source>
</evidence>
<dbReference type="Pfam" id="PF06652">
    <property type="entry name" value="Methuselah_N"/>
    <property type="match status" value="1"/>
</dbReference>
<keyword evidence="7" id="KW-1133">Transmembrane helix</keyword>
<reference evidence="9" key="1">
    <citation type="submission" date="2020-11" db="EMBL/GenBank/DDBJ databases">
        <authorList>
            <person name="Tran Van P."/>
        </authorList>
    </citation>
    <scope>NUCLEOTIDE SEQUENCE</scope>
</reference>
<protein>
    <recommendedName>
        <fullName evidence="8">Methuselah N-terminal domain-containing protein</fullName>
    </recommendedName>
</protein>
<keyword evidence="7" id="KW-0812">Transmembrane</keyword>
<name>A0A7R9F212_9NEOP</name>
<dbReference type="GO" id="GO:0004930">
    <property type="term" value="F:G protein-coupled receptor activity"/>
    <property type="evidence" value="ECO:0007669"/>
    <property type="project" value="UniProtKB-KW"/>
</dbReference>
<feature type="transmembrane region" description="Helical" evidence="7">
    <location>
        <begin position="247"/>
        <end position="269"/>
    </location>
</feature>
<gene>
    <name evidence="9" type="ORF">TBIB3V08_LOCUS6759</name>
</gene>
<dbReference type="PANTHER" id="PTHR46953">
    <property type="entry name" value="G-PROTEIN COUPLED RECEPTOR MTH-LIKE 1-RELATED"/>
    <property type="match status" value="1"/>
</dbReference>
<evidence type="ECO:0000259" key="8">
    <source>
        <dbReference type="Pfam" id="PF06652"/>
    </source>
</evidence>
<evidence type="ECO:0000256" key="4">
    <source>
        <dbReference type="ARBA" id="ARBA00023040"/>
    </source>
</evidence>
<evidence type="ECO:0000313" key="9">
    <source>
        <dbReference type="EMBL" id="CAD7444379.1"/>
    </source>
</evidence>
<keyword evidence="7" id="KW-0472">Membrane</keyword>
<evidence type="ECO:0000256" key="7">
    <source>
        <dbReference type="SAM" id="Phobius"/>
    </source>
</evidence>
<proteinExistence type="inferred from homology"/>
<dbReference type="Gene3D" id="1.20.1070.10">
    <property type="entry name" value="Rhodopsin 7-helix transmembrane proteins"/>
    <property type="match status" value="1"/>
</dbReference>
<sequence length="362" mass="40867">MKTIQRNRADFENVCQWRGACCCFLALGGRILASQGINEKPCDELFSVAVPDGQVLADNSLLGTNGIIYPPGHYWSAMVNGTKEFIGCPCLANPCFRKCCVAGMALSETEGGTCIPSEETFHFVLYDLATSKILNSDDLNYTLLYGHTCKYGKYLLEPEKFASDQYFLLPDGTLYVPAQQNITMNPTQFCLDMLVNNSQVVPAICFPPEETNSQQQFILYPVGMLISEPFLLATFLVYALIVELRNLHGLCLMSYLCGLFTAYFFLAIVQLSDEYSSSFCTTTGEFRTPFICLPSWLIALERHDFKHFLVSHERHRFNSRWNFILDYGIKWYGRPMMGRGTSQLELESFAFINASTLTLLMT</sequence>
<evidence type="ECO:0000256" key="6">
    <source>
        <dbReference type="ARBA" id="ARBA00023224"/>
    </source>
</evidence>
<evidence type="ECO:0000256" key="5">
    <source>
        <dbReference type="ARBA" id="ARBA00023170"/>
    </source>
</evidence>
<dbReference type="InterPro" id="IPR052808">
    <property type="entry name" value="GPCR_Mth-like"/>
</dbReference>
<organism evidence="9">
    <name type="scientific">Timema bartmani</name>
    <dbReference type="NCBI Taxonomy" id="61472"/>
    <lineage>
        <taxon>Eukaryota</taxon>
        <taxon>Metazoa</taxon>
        <taxon>Ecdysozoa</taxon>
        <taxon>Arthropoda</taxon>
        <taxon>Hexapoda</taxon>
        <taxon>Insecta</taxon>
        <taxon>Pterygota</taxon>
        <taxon>Neoptera</taxon>
        <taxon>Polyneoptera</taxon>
        <taxon>Phasmatodea</taxon>
        <taxon>Timematodea</taxon>
        <taxon>Timematoidea</taxon>
        <taxon>Timematidae</taxon>
        <taxon>Timema</taxon>
    </lineage>
</organism>
<dbReference type="Gene3D" id="2.170.180.11">
    <property type="entry name" value="Methuselah ectodomain, domain 2"/>
    <property type="match status" value="1"/>
</dbReference>
<evidence type="ECO:0000256" key="3">
    <source>
        <dbReference type="ARBA" id="ARBA00022729"/>
    </source>
</evidence>
<keyword evidence="5" id="KW-0675">Receptor</keyword>
<keyword evidence="3" id="KW-0732">Signal</keyword>
<evidence type="ECO:0000256" key="2">
    <source>
        <dbReference type="ARBA" id="ARBA00008979"/>
    </source>
</evidence>
<dbReference type="EMBL" id="OD566619">
    <property type="protein sequence ID" value="CAD7444379.1"/>
    <property type="molecule type" value="Genomic_DNA"/>
</dbReference>
<dbReference type="SUPFAM" id="SSF63877">
    <property type="entry name" value="Methuselah ectodomain"/>
    <property type="match status" value="1"/>
</dbReference>
<accession>A0A7R9F212</accession>
<dbReference type="InterPro" id="IPR036272">
    <property type="entry name" value="Methuselah_N_sf"/>
</dbReference>
<dbReference type="InterPro" id="IPR010596">
    <property type="entry name" value="Methuselah_N_dom"/>
</dbReference>